<keyword evidence="1" id="KW-1133">Transmembrane helix</keyword>
<keyword evidence="1" id="KW-0472">Membrane</keyword>
<comment type="caution">
    <text evidence="3">The sequence shown here is derived from an EMBL/GenBank/DDBJ whole genome shotgun (WGS) entry which is preliminary data.</text>
</comment>
<dbReference type="EMBL" id="JAJOMB010000030">
    <property type="protein sequence ID" value="MCD5316429.1"/>
    <property type="molecule type" value="Genomic_DNA"/>
</dbReference>
<accession>A0A9X1NMU8</accession>
<dbReference type="AlphaFoldDB" id="A0A9X1NMU8"/>
<keyword evidence="1" id="KW-0812">Transmembrane</keyword>
<feature type="transmembrane region" description="Helical" evidence="1">
    <location>
        <begin position="38"/>
        <end position="56"/>
    </location>
</feature>
<evidence type="ECO:0000256" key="1">
    <source>
        <dbReference type="SAM" id="Phobius"/>
    </source>
</evidence>
<dbReference type="RefSeq" id="WP_231449281.1">
    <property type="nucleotide sequence ID" value="NZ_JAJOMB010000030.1"/>
</dbReference>
<organism evidence="3 4">
    <name type="scientific">Kineosporia babensis</name>
    <dbReference type="NCBI Taxonomy" id="499548"/>
    <lineage>
        <taxon>Bacteria</taxon>
        <taxon>Bacillati</taxon>
        <taxon>Actinomycetota</taxon>
        <taxon>Actinomycetes</taxon>
        <taxon>Kineosporiales</taxon>
        <taxon>Kineosporiaceae</taxon>
        <taxon>Kineosporia</taxon>
    </lineage>
</organism>
<dbReference type="InterPro" id="IPR019692">
    <property type="entry name" value="CFP-6_PH"/>
</dbReference>
<evidence type="ECO:0000313" key="3">
    <source>
        <dbReference type="EMBL" id="MCD5316429.1"/>
    </source>
</evidence>
<evidence type="ECO:0000259" key="2">
    <source>
        <dbReference type="Pfam" id="PF10756"/>
    </source>
</evidence>
<sequence length="137" mass="15165">MPVVLRPPLWQRLVCGGAMVCLMALLIVGGALEPERRLLSWIGALAVGVVAVRAWVLRIEAGSSGVVVVNYLRTRRLAWAEIRRVSYGNGLVFELTDGRSLGSAAFPHVFQGLDIAREPGRQAVRRLQRLKVRQARR</sequence>
<feature type="transmembrane region" description="Helical" evidence="1">
    <location>
        <begin position="12"/>
        <end position="32"/>
    </location>
</feature>
<name>A0A9X1NMU8_9ACTN</name>
<protein>
    <submittedName>
        <fullName evidence="3">PH domain-containing protein</fullName>
    </submittedName>
</protein>
<gene>
    <name evidence="3" type="ORF">LR394_36590</name>
</gene>
<proteinExistence type="predicted"/>
<keyword evidence="4" id="KW-1185">Reference proteome</keyword>
<feature type="domain" description="Low molecular weight protein antigen 6 PH" evidence="2">
    <location>
        <begin position="58"/>
        <end position="100"/>
    </location>
</feature>
<dbReference type="Pfam" id="PF10756">
    <property type="entry name" value="bPH_6"/>
    <property type="match status" value="1"/>
</dbReference>
<reference evidence="3" key="1">
    <citation type="submission" date="2021-11" db="EMBL/GenBank/DDBJ databases">
        <title>Streptomyces corallinus and Kineosporia corallina sp. nov., two new coral-derived marine actinobacteria.</title>
        <authorList>
            <person name="Buangrab K."/>
            <person name="Sutthacheep M."/>
            <person name="Yeemin T."/>
            <person name="Harunari E."/>
            <person name="Igarashi Y."/>
            <person name="Sripreechasak P."/>
            <person name="Kanchanasin P."/>
            <person name="Tanasupawat S."/>
            <person name="Phongsopitanun W."/>
        </authorList>
    </citation>
    <scope>NUCLEOTIDE SEQUENCE</scope>
    <source>
        <strain evidence="3">JCM 31032</strain>
    </source>
</reference>
<evidence type="ECO:0000313" key="4">
    <source>
        <dbReference type="Proteomes" id="UP001138997"/>
    </source>
</evidence>
<dbReference type="Proteomes" id="UP001138997">
    <property type="component" value="Unassembled WGS sequence"/>
</dbReference>